<dbReference type="NCBIfam" id="NF008745">
    <property type="entry name" value="PRK11778.1"/>
    <property type="match status" value="1"/>
</dbReference>
<evidence type="ECO:0000256" key="2">
    <source>
        <dbReference type="ARBA" id="ARBA00008683"/>
    </source>
</evidence>
<evidence type="ECO:0000256" key="4">
    <source>
        <dbReference type="ARBA" id="ARBA00022670"/>
    </source>
</evidence>
<proteinExistence type="inferred from homology"/>
<dbReference type="AlphaFoldDB" id="A0A2S5KNR1"/>
<evidence type="ECO:0000313" key="13">
    <source>
        <dbReference type="EMBL" id="PPC76362.1"/>
    </source>
</evidence>
<dbReference type="GO" id="GO:0005886">
    <property type="term" value="C:plasma membrane"/>
    <property type="evidence" value="ECO:0007669"/>
    <property type="project" value="UniProtKB-SubCell"/>
</dbReference>
<keyword evidence="9 10" id="KW-0472">Membrane</keyword>
<dbReference type="CDD" id="cd07023">
    <property type="entry name" value="S49_Sppa_N_C"/>
    <property type="match status" value="1"/>
</dbReference>
<dbReference type="Gene3D" id="3.90.226.10">
    <property type="entry name" value="2-enoyl-CoA Hydratase, Chain A, domain 1"/>
    <property type="match status" value="1"/>
</dbReference>
<evidence type="ECO:0000256" key="8">
    <source>
        <dbReference type="ARBA" id="ARBA00022989"/>
    </source>
</evidence>
<evidence type="ECO:0000259" key="12">
    <source>
        <dbReference type="Pfam" id="PF08496"/>
    </source>
</evidence>
<evidence type="ECO:0000256" key="10">
    <source>
        <dbReference type="SAM" id="Phobius"/>
    </source>
</evidence>
<evidence type="ECO:0000256" key="3">
    <source>
        <dbReference type="ARBA" id="ARBA00022475"/>
    </source>
</evidence>
<dbReference type="InterPro" id="IPR047272">
    <property type="entry name" value="S49_SppA_C"/>
</dbReference>
<name>A0A2S5KNR1_9PROT</name>
<comment type="caution">
    <text evidence="13">The sequence shown here is derived from an EMBL/GenBank/DDBJ whole genome shotgun (WGS) entry which is preliminary data.</text>
</comment>
<dbReference type="Pfam" id="PF01343">
    <property type="entry name" value="Peptidase_S49"/>
    <property type="match status" value="1"/>
</dbReference>
<evidence type="ECO:0000256" key="1">
    <source>
        <dbReference type="ARBA" id="ARBA00004236"/>
    </source>
</evidence>
<dbReference type="SUPFAM" id="SSF52096">
    <property type="entry name" value="ClpP/crotonase"/>
    <property type="match status" value="1"/>
</dbReference>
<sequence length="348" mass="38287">MELLAEYGLFVAKSLTLVVLIVLAIVAVFAAGRGNKGPEDGRLEVRHLNDWLEDMQQAIKGHVLSKAELKAEAKARKKEDKAKAKAAKHSEDSEVEKRIYVLDFNGDIKASAVEHLREEITALLTLARPGVDEVMLRLESPGGVVHGYGLAASQLERIRAASLKLTICVDKVAASGGYMMACIADELVAAPFAVLGSIGVVAQVPNIHRLLKKNDVDVDVLTAGEYKRTLTVLGENTDKAREKFKQDLEQTHELFKGLVSSYRPQLDMAKAATGEIWYGKQAVETGMVDSLMTSDQWVMQACKASEVYSLRYTVRKGLQAKIGGMFAAVWEQGFDKLGQWLESSRFHR</sequence>
<dbReference type="InterPro" id="IPR029045">
    <property type="entry name" value="ClpP/crotonase-like_dom_sf"/>
</dbReference>
<dbReference type="Proteomes" id="UP000238196">
    <property type="component" value="Unassembled WGS sequence"/>
</dbReference>
<reference evidence="13 14" key="1">
    <citation type="submission" date="2018-02" db="EMBL/GenBank/DDBJ databases">
        <title>novel marine gammaproteobacteria from coastal saline agro ecosystem.</title>
        <authorList>
            <person name="Krishnan R."/>
            <person name="Ramesh Kumar N."/>
        </authorList>
    </citation>
    <scope>NUCLEOTIDE SEQUENCE [LARGE SCALE GENOMIC DNA]</scope>
    <source>
        <strain evidence="13 14">228</strain>
    </source>
</reference>
<keyword evidence="8 10" id="KW-1133">Transmembrane helix</keyword>
<comment type="subcellular location">
    <subcellularLocation>
        <location evidence="1">Cell membrane</location>
    </subcellularLocation>
</comment>
<evidence type="ECO:0000256" key="5">
    <source>
        <dbReference type="ARBA" id="ARBA00022692"/>
    </source>
</evidence>
<keyword evidence="5 10" id="KW-0812">Transmembrane</keyword>
<dbReference type="Gene3D" id="6.20.330.10">
    <property type="match status" value="1"/>
</dbReference>
<dbReference type="Pfam" id="PF08496">
    <property type="entry name" value="Peptidase_S49_N"/>
    <property type="match status" value="1"/>
</dbReference>
<evidence type="ECO:0000313" key="14">
    <source>
        <dbReference type="Proteomes" id="UP000238196"/>
    </source>
</evidence>
<dbReference type="OrthoDB" id="5290906at2"/>
<gene>
    <name evidence="13" type="ORF">C4K68_15490</name>
</gene>
<accession>A0A2S5KNR1</accession>
<feature type="domain" description="Peptidase S49 N-terminal proteobacteria" evidence="12">
    <location>
        <begin position="2"/>
        <end position="155"/>
    </location>
</feature>
<keyword evidence="4 13" id="KW-0645">Protease</keyword>
<dbReference type="GO" id="GO:0004252">
    <property type="term" value="F:serine-type endopeptidase activity"/>
    <property type="evidence" value="ECO:0007669"/>
    <property type="project" value="InterPro"/>
</dbReference>
<keyword evidence="3" id="KW-1003">Cell membrane</keyword>
<evidence type="ECO:0000256" key="6">
    <source>
        <dbReference type="ARBA" id="ARBA00022801"/>
    </source>
</evidence>
<feature type="domain" description="Peptidase S49" evidence="11">
    <location>
        <begin position="159"/>
        <end position="306"/>
    </location>
</feature>
<keyword evidence="6" id="KW-0378">Hydrolase</keyword>
<evidence type="ECO:0000256" key="9">
    <source>
        <dbReference type="ARBA" id="ARBA00023136"/>
    </source>
</evidence>
<dbReference type="EMBL" id="PRLP01000052">
    <property type="protein sequence ID" value="PPC76362.1"/>
    <property type="molecule type" value="Genomic_DNA"/>
</dbReference>
<protein>
    <submittedName>
        <fullName evidence="13">Protease SohB</fullName>
    </submittedName>
</protein>
<comment type="similarity">
    <text evidence="2">Belongs to the peptidase S49 family.</text>
</comment>
<dbReference type="InterPro" id="IPR013703">
    <property type="entry name" value="Peptidase_S49_N_proteobac"/>
</dbReference>
<feature type="transmembrane region" description="Helical" evidence="10">
    <location>
        <begin position="12"/>
        <end position="32"/>
    </location>
</feature>
<dbReference type="PANTHER" id="PTHR42987">
    <property type="entry name" value="PEPTIDASE S49"/>
    <property type="match status" value="1"/>
</dbReference>
<organism evidence="13 14">
    <name type="scientific">Proteobacteria bacterium 228</name>
    <dbReference type="NCBI Taxonomy" id="2083153"/>
    <lineage>
        <taxon>Bacteria</taxon>
        <taxon>Pseudomonadati</taxon>
        <taxon>Pseudomonadota</taxon>
    </lineage>
</organism>
<dbReference type="PANTHER" id="PTHR42987:SF4">
    <property type="entry name" value="PROTEASE SOHB-RELATED"/>
    <property type="match status" value="1"/>
</dbReference>
<evidence type="ECO:0000256" key="7">
    <source>
        <dbReference type="ARBA" id="ARBA00022825"/>
    </source>
</evidence>
<evidence type="ECO:0000259" key="11">
    <source>
        <dbReference type="Pfam" id="PF01343"/>
    </source>
</evidence>
<dbReference type="GO" id="GO:0006508">
    <property type="term" value="P:proteolysis"/>
    <property type="evidence" value="ECO:0007669"/>
    <property type="project" value="UniProtKB-KW"/>
</dbReference>
<keyword evidence="7" id="KW-0720">Serine protease</keyword>
<dbReference type="InterPro" id="IPR002142">
    <property type="entry name" value="Peptidase_S49"/>
</dbReference>